<dbReference type="OrthoDB" id="5241801at2"/>
<dbReference type="EMBL" id="BOOI01000054">
    <property type="protein sequence ID" value="GIH87031.1"/>
    <property type="molecule type" value="Genomic_DNA"/>
</dbReference>
<evidence type="ECO:0000256" key="2">
    <source>
        <dbReference type="ARBA" id="ARBA00022630"/>
    </source>
</evidence>
<protein>
    <submittedName>
        <fullName evidence="6">Alkane 1-monooxygenase</fullName>
    </submittedName>
</protein>
<feature type="domain" description="Luciferase-like" evidence="5">
    <location>
        <begin position="4"/>
        <end position="318"/>
    </location>
</feature>
<dbReference type="InterPro" id="IPR011251">
    <property type="entry name" value="Luciferase-like_dom"/>
</dbReference>
<dbReference type="RefSeq" id="WP_068923791.1">
    <property type="nucleotide sequence ID" value="NZ_BMQP01000035.1"/>
</dbReference>
<dbReference type="Proteomes" id="UP000655044">
    <property type="component" value="Unassembled WGS sequence"/>
</dbReference>
<evidence type="ECO:0000313" key="7">
    <source>
        <dbReference type="Proteomes" id="UP000655044"/>
    </source>
</evidence>
<evidence type="ECO:0000259" key="5">
    <source>
        <dbReference type="Pfam" id="PF00296"/>
    </source>
</evidence>
<dbReference type="GO" id="GO:0016705">
    <property type="term" value="F:oxidoreductase activity, acting on paired donors, with incorporation or reduction of molecular oxygen"/>
    <property type="evidence" value="ECO:0007669"/>
    <property type="project" value="InterPro"/>
</dbReference>
<comment type="caution">
    <text evidence="6">The sequence shown here is derived from an EMBL/GenBank/DDBJ whole genome shotgun (WGS) entry which is preliminary data.</text>
</comment>
<comment type="similarity">
    <text evidence="1">Belongs to the bacterial luciferase oxidoreductase family.</text>
</comment>
<proteinExistence type="inferred from homology"/>
<organism evidence="6 7">
    <name type="scientific">Planobispora rosea</name>
    <dbReference type="NCBI Taxonomy" id="35762"/>
    <lineage>
        <taxon>Bacteria</taxon>
        <taxon>Bacillati</taxon>
        <taxon>Actinomycetota</taxon>
        <taxon>Actinomycetes</taxon>
        <taxon>Streptosporangiales</taxon>
        <taxon>Streptosporangiaceae</taxon>
        <taxon>Planobispora</taxon>
    </lineage>
</organism>
<dbReference type="GO" id="GO:0005829">
    <property type="term" value="C:cytosol"/>
    <property type="evidence" value="ECO:0007669"/>
    <property type="project" value="TreeGrafter"/>
</dbReference>
<sequence length="363" mass="40760">MDIGLFYAHQLPSTPPSVGFEWDLQTARWAEEYGLAEAWFSEHFTEGYERWNSPELHIAALSRETSRIKLGTAANLLPYHNPVALAYRLMALDHITKGRLMVGFGAGAYPTDAQLFGTSMPEQNHEMLEEAQDLIRRIWANKGESLKIQGKHFGVDVPPNDNPLLLGNHWRPYQENGPRVAMAAFSPRSSTLFRAGARGDIPLTIAMTDEFLAGHWEVYAEGAASTGRTPDRRDWRVVRDVIVADTDEEAFALACSTPLRRTQEEWVLPYNMDNIAKTLPEGVSPEDLNIEALAYFQWIVGSVDTVVDRLAAEYEQCGGFGSLLVYNYDCHEEPEAFRRHLELLGTEVAPRLTERVGKLTSGH</sequence>
<evidence type="ECO:0000256" key="1">
    <source>
        <dbReference type="ARBA" id="ARBA00010426"/>
    </source>
</evidence>
<dbReference type="SUPFAM" id="SSF51679">
    <property type="entry name" value="Bacterial luciferase-like"/>
    <property type="match status" value="1"/>
</dbReference>
<gene>
    <name evidence="6" type="primary">luxA2_2</name>
    <name evidence="6" type="ORF">Pro02_54390</name>
</gene>
<evidence type="ECO:0000256" key="3">
    <source>
        <dbReference type="ARBA" id="ARBA00023002"/>
    </source>
</evidence>
<dbReference type="InterPro" id="IPR036661">
    <property type="entry name" value="Luciferase-like_sf"/>
</dbReference>
<dbReference type="InterPro" id="IPR050766">
    <property type="entry name" value="Bact_Lucif_Oxidored"/>
</dbReference>
<keyword evidence="7" id="KW-1185">Reference proteome</keyword>
<reference evidence="6" key="1">
    <citation type="submission" date="2021-01" db="EMBL/GenBank/DDBJ databases">
        <title>Whole genome shotgun sequence of Planobispora rosea NBRC 15558.</title>
        <authorList>
            <person name="Komaki H."/>
            <person name="Tamura T."/>
        </authorList>
    </citation>
    <scope>NUCLEOTIDE SEQUENCE</scope>
    <source>
        <strain evidence="6">NBRC 15558</strain>
    </source>
</reference>
<dbReference type="Gene3D" id="3.20.20.30">
    <property type="entry name" value="Luciferase-like domain"/>
    <property type="match status" value="1"/>
</dbReference>
<accession>A0A8J3WGN3</accession>
<name>A0A8J3WGN3_PLARO</name>
<dbReference type="AlphaFoldDB" id="A0A8J3WGN3"/>
<evidence type="ECO:0000256" key="4">
    <source>
        <dbReference type="ARBA" id="ARBA00023033"/>
    </source>
</evidence>
<keyword evidence="4" id="KW-0503">Monooxygenase</keyword>
<keyword evidence="3" id="KW-0560">Oxidoreductase</keyword>
<keyword evidence="2" id="KW-0285">Flavoprotein</keyword>
<dbReference type="GO" id="GO:0004497">
    <property type="term" value="F:monooxygenase activity"/>
    <property type="evidence" value="ECO:0007669"/>
    <property type="project" value="UniProtKB-KW"/>
</dbReference>
<evidence type="ECO:0000313" key="6">
    <source>
        <dbReference type="EMBL" id="GIH87031.1"/>
    </source>
</evidence>
<dbReference type="PANTHER" id="PTHR30137">
    <property type="entry name" value="LUCIFERASE-LIKE MONOOXYGENASE"/>
    <property type="match status" value="1"/>
</dbReference>
<dbReference type="Pfam" id="PF00296">
    <property type="entry name" value="Bac_luciferase"/>
    <property type="match status" value="1"/>
</dbReference>
<dbReference type="PANTHER" id="PTHR30137:SF16">
    <property type="entry name" value="BLL0895 PROTEIN"/>
    <property type="match status" value="1"/>
</dbReference>